<dbReference type="AlphaFoldDB" id="A0A177D6N9"/>
<reference evidence="1 2" key="1">
    <citation type="submission" date="2016-05" db="EMBL/GenBank/DDBJ databases">
        <title>Comparative analysis of secretome profiles of manganese(II)-oxidizing ascomycete fungi.</title>
        <authorList>
            <consortium name="DOE Joint Genome Institute"/>
            <person name="Zeiner C.A."/>
            <person name="Purvine S.O."/>
            <person name="Zink E.M."/>
            <person name="Wu S."/>
            <person name="Pasa-Tolic L."/>
            <person name="Chaput D.L."/>
            <person name="Haridas S."/>
            <person name="Grigoriev I.V."/>
            <person name="Santelli C.M."/>
            <person name="Hansel C.M."/>
        </authorList>
    </citation>
    <scope>NUCLEOTIDE SEQUENCE [LARGE SCALE GENOMIC DNA]</scope>
    <source>
        <strain evidence="1 2">SRC1lrK2f</strain>
    </source>
</reference>
<organism evidence="1 2">
    <name type="scientific">Alternaria alternata</name>
    <name type="common">Alternaria rot fungus</name>
    <name type="synonym">Torula alternata</name>
    <dbReference type="NCBI Taxonomy" id="5599"/>
    <lineage>
        <taxon>Eukaryota</taxon>
        <taxon>Fungi</taxon>
        <taxon>Dikarya</taxon>
        <taxon>Ascomycota</taxon>
        <taxon>Pezizomycotina</taxon>
        <taxon>Dothideomycetes</taxon>
        <taxon>Pleosporomycetidae</taxon>
        <taxon>Pleosporales</taxon>
        <taxon>Pleosporineae</taxon>
        <taxon>Pleosporaceae</taxon>
        <taxon>Alternaria</taxon>
        <taxon>Alternaria sect. Alternaria</taxon>
        <taxon>Alternaria alternata complex</taxon>
    </lineage>
</organism>
<evidence type="ECO:0000313" key="1">
    <source>
        <dbReference type="EMBL" id="OAG14947.1"/>
    </source>
</evidence>
<keyword evidence="2" id="KW-1185">Reference proteome</keyword>
<feature type="non-terminal residue" evidence="1">
    <location>
        <position position="1"/>
    </location>
</feature>
<sequence length="101" mass="11713">LLTNSKACGDLDNKHVLNRGLAYLKEQTGLGMLTETSSRRHSTTSKSNISCFRDFHTEDRWIAGGDIVAFFHMKEIQFRNDEVKRRSSYSSFHKRYCTNIH</sequence>
<proteinExistence type="predicted"/>
<gene>
    <name evidence="1" type="ORF">CC77DRAFT_947633</name>
</gene>
<name>A0A177D6N9_ALTAL</name>
<dbReference type="GeneID" id="29120746"/>
<dbReference type="KEGG" id="aalt:CC77DRAFT_947633"/>
<dbReference type="VEuPathDB" id="FungiDB:CC77DRAFT_947633"/>
<protein>
    <submittedName>
        <fullName evidence="1">Uncharacterized protein</fullName>
    </submittedName>
</protein>
<dbReference type="Proteomes" id="UP000077248">
    <property type="component" value="Unassembled WGS sequence"/>
</dbReference>
<dbReference type="RefSeq" id="XP_018380368.1">
    <property type="nucleotide sequence ID" value="XM_018535152.1"/>
</dbReference>
<dbReference type="EMBL" id="KV441496">
    <property type="protein sequence ID" value="OAG14947.1"/>
    <property type="molecule type" value="Genomic_DNA"/>
</dbReference>
<evidence type="ECO:0000313" key="2">
    <source>
        <dbReference type="Proteomes" id="UP000077248"/>
    </source>
</evidence>
<accession>A0A177D6N9</accession>